<evidence type="ECO:0000313" key="2">
    <source>
        <dbReference type="Proteomes" id="UP000192903"/>
    </source>
</evidence>
<dbReference type="Proteomes" id="UP000192903">
    <property type="component" value="Unassembled WGS sequence"/>
</dbReference>
<sequence length="92" mass="9853">MPTYIIERDVPGADKLTGDDLCAISAKSNDTVAGLGVPYKWITSYVAGDKLYCVHEAPSADDIRRHAERGGFPVSSITEVSAVIGPWTATEK</sequence>
<dbReference type="EMBL" id="FXAF01000006">
    <property type="protein sequence ID" value="SMF48571.1"/>
    <property type="molecule type" value="Genomic_DNA"/>
</dbReference>
<evidence type="ECO:0000313" key="1">
    <source>
        <dbReference type="EMBL" id="SMF48571.1"/>
    </source>
</evidence>
<protein>
    <recommendedName>
        <fullName evidence="3">DUF4242 domain-containing protein</fullName>
    </recommendedName>
</protein>
<organism evidence="1 2">
    <name type="scientific">Xaviernesmea oryzae</name>
    <dbReference type="NCBI Taxonomy" id="464029"/>
    <lineage>
        <taxon>Bacteria</taxon>
        <taxon>Pseudomonadati</taxon>
        <taxon>Pseudomonadota</taxon>
        <taxon>Alphaproteobacteria</taxon>
        <taxon>Hyphomicrobiales</taxon>
        <taxon>Rhizobiaceae</taxon>
        <taxon>Rhizobium/Agrobacterium group</taxon>
        <taxon>Xaviernesmea</taxon>
    </lineage>
</organism>
<accession>A0A1X7F9E1</accession>
<dbReference type="OrthoDB" id="9800027at2"/>
<reference evidence="2" key="1">
    <citation type="submission" date="2017-04" db="EMBL/GenBank/DDBJ databases">
        <authorList>
            <person name="Varghese N."/>
            <person name="Submissions S."/>
        </authorList>
    </citation>
    <scope>NUCLEOTIDE SEQUENCE [LARGE SCALE GENOMIC DNA]</scope>
    <source>
        <strain evidence="2">B4P</strain>
    </source>
</reference>
<proteinExistence type="predicted"/>
<dbReference type="RefSeq" id="WP_085423412.1">
    <property type="nucleotide sequence ID" value="NZ_FXAF01000006.1"/>
</dbReference>
<gene>
    <name evidence="1" type="ORF">SAMN02982989_2562</name>
</gene>
<dbReference type="InterPro" id="IPR025336">
    <property type="entry name" value="SCO4226-like"/>
</dbReference>
<dbReference type="AlphaFoldDB" id="A0A1X7F9E1"/>
<dbReference type="InterPro" id="IPR042557">
    <property type="entry name" value="SCO4226"/>
</dbReference>
<keyword evidence="2" id="KW-1185">Reference proteome</keyword>
<dbReference type="Pfam" id="PF14026">
    <property type="entry name" value="SCO4226-like"/>
    <property type="match status" value="1"/>
</dbReference>
<evidence type="ECO:0008006" key="3">
    <source>
        <dbReference type="Google" id="ProtNLM"/>
    </source>
</evidence>
<dbReference type="Gene3D" id="3.30.70.3090">
    <property type="entry name" value="ORF SCO4226, nickel-binding ferredoxin-like monomer"/>
    <property type="match status" value="1"/>
</dbReference>
<name>A0A1X7F9E1_9HYPH</name>